<dbReference type="Proteomes" id="UP000231632">
    <property type="component" value="Unassembled WGS sequence"/>
</dbReference>
<keyword evidence="2" id="KW-1185">Reference proteome</keyword>
<reference evidence="1 2" key="1">
    <citation type="journal article" date="2017" name="Arch. Microbiol.">
        <title>Mariprofundus micogutta sp. nov., a novel iron-oxidizing zetaproteobacterium isolated from a deep-sea hydrothermal field at the Bayonnaise knoll of the Izu-Ogasawara arc, and a description of Mariprofundales ord. nov. and Zetaproteobacteria classis nov.</title>
        <authorList>
            <person name="Makita H."/>
            <person name="Tanaka E."/>
            <person name="Mitsunobu S."/>
            <person name="Miyazaki M."/>
            <person name="Nunoura T."/>
            <person name="Uematsu K."/>
            <person name="Takaki Y."/>
            <person name="Nishi S."/>
            <person name="Shimamura S."/>
            <person name="Takai K."/>
        </authorList>
    </citation>
    <scope>NUCLEOTIDE SEQUENCE [LARGE SCALE GENOMIC DNA]</scope>
    <source>
        <strain evidence="1 2">ET2</strain>
    </source>
</reference>
<evidence type="ECO:0000313" key="2">
    <source>
        <dbReference type="Proteomes" id="UP000231632"/>
    </source>
</evidence>
<name>A0A1L8CMT5_9PROT</name>
<dbReference type="InterPro" id="IPR036388">
    <property type="entry name" value="WH-like_DNA-bd_sf"/>
</dbReference>
<dbReference type="OrthoDB" id="9808360at2"/>
<dbReference type="CDD" id="cd00090">
    <property type="entry name" value="HTH_ARSR"/>
    <property type="match status" value="1"/>
</dbReference>
<dbReference type="EMBL" id="BDFD01000008">
    <property type="protein sequence ID" value="GAV20231.1"/>
    <property type="molecule type" value="Genomic_DNA"/>
</dbReference>
<dbReference type="STRING" id="1921010.MMIC_P1195"/>
<gene>
    <name evidence="1" type="ORF">MMIC_P1195</name>
</gene>
<dbReference type="NCBIfam" id="TIGR02944">
    <property type="entry name" value="suf_reg_Xantho"/>
    <property type="match status" value="1"/>
</dbReference>
<accession>A0A1L8CMT5</accession>
<proteinExistence type="predicted"/>
<dbReference type="PANTHER" id="PTHR33221">
    <property type="entry name" value="WINGED HELIX-TURN-HELIX TRANSCRIPTIONAL REGULATOR, RRF2 FAMILY"/>
    <property type="match status" value="1"/>
</dbReference>
<dbReference type="InterPro" id="IPR000944">
    <property type="entry name" value="Tscrpt_reg_Rrf2"/>
</dbReference>
<dbReference type="InterPro" id="IPR014290">
    <property type="entry name" value="SUF_FeS_clus_asmbl_reg"/>
</dbReference>
<dbReference type="InterPro" id="IPR030489">
    <property type="entry name" value="TR_Rrf2-type_CS"/>
</dbReference>
<dbReference type="GO" id="GO:0005829">
    <property type="term" value="C:cytosol"/>
    <property type="evidence" value="ECO:0007669"/>
    <property type="project" value="TreeGrafter"/>
</dbReference>
<dbReference type="InterPro" id="IPR036390">
    <property type="entry name" value="WH_DNA-bd_sf"/>
</dbReference>
<protein>
    <submittedName>
        <fullName evidence="1">HTH-type transcriptional repressor NsrR</fullName>
    </submittedName>
</protein>
<comment type="caution">
    <text evidence="1">The sequence shown here is derived from an EMBL/GenBank/DDBJ whole genome shotgun (WGS) entry which is preliminary data.</text>
</comment>
<dbReference type="Pfam" id="PF02082">
    <property type="entry name" value="Rrf2"/>
    <property type="match status" value="1"/>
</dbReference>
<dbReference type="AlphaFoldDB" id="A0A1L8CMT5"/>
<dbReference type="InterPro" id="IPR011991">
    <property type="entry name" value="ArsR-like_HTH"/>
</dbReference>
<organism evidence="1 2">
    <name type="scientific">Mariprofundus micogutta</name>
    <dbReference type="NCBI Taxonomy" id="1921010"/>
    <lineage>
        <taxon>Bacteria</taxon>
        <taxon>Pseudomonadati</taxon>
        <taxon>Pseudomonadota</taxon>
        <taxon>Candidatius Mariprofundia</taxon>
        <taxon>Mariprofundales</taxon>
        <taxon>Mariprofundaceae</taxon>
        <taxon>Mariprofundus</taxon>
    </lineage>
</organism>
<dbReference type="SUPFAM" id="SSF46785">
    <property type="entry name" value="Winged helix' DNA-binding domain"/>
    <property type="match status" value="1"/>
</dbReference>
<dbReference type="NCBIfam" id="TIGR00738">
    <property type="entry name" value="rrf2_super"/>
    <property type="match status" value="1"/>
</dbReference>
<evidence type="ECO:0000313" key="1">
    <source>
        <dbReference type="EMBL" id="GAV20231.1"/>
    </source>
</evidence>
<dbReference type="GO" id="GO:0003700">
    <property type="term" value="F:DNA-binding transcription factor activity"/>
    <property type="evidence" value="ECO:0007669"/>
    <property type="project" value="TreeGrafter"/>
</dbReference>
<dbReference type="RefSeq" id="WP_072659553.1">
    <property type="nucleotide sequence ID" value="NZ_BDFD01000008.1"/>
</dbReference>
<sequence length="151" mass="16707">MLRLTKLTDYGILLMTHMASSEQQRLTAGELAEVTHIPSPTVSKILQMLLHEGLLDSTRGAKGGYCLTRPSTEINVRDIINVFEGSIALTECNLDESSCDQHEVCSTSNNWKRINQAVGQALQDISLADMTEQDFVPIFRLQRGISIAKVC</sequence>
<dbReference type="Gene3D" id="1.10.10.10">
    <property type="entry name" value="Winged helix-like DNA-binding domain superfamily/Winged helix DNA-binding domain"/>
    <property type="match status" value="1"/>
</dbReference>
<dbReference type="PROSITE" id="PS01332">
    <property type="entry name" value="HTH_RRF2_1"/>
    <property type="match status" value="1"/>
</dbReference>
<dbReference type="PROSITE" id="PS51197">
    <property type="entry name" value="HTH_RRF2_2"/>
    <property type="match status" value="1"/>
</dbReference>
<dbReference type="PANTHER" id="PTHR33221:SF2">
    <property type="entry name" value="TRANSCRIPTIONAL REGULATOR"/>
    <property type="match status" value="1"/>
</dbReference>